<dbReference type="eggNOG" id="ENOG50340F7">
    <property type="taxonomic scope" value="Bacteria"/>
</dbReference>
<organism evidence="1 2">
    <name type="scientific">Catenulispora acidiphila (strain DSM 44928 / JCM 14897 / NBRC 102108 / NRRL B-24433 / ID139908)</name>
    <dbReference type="NCBI Taxonomy" id="479433"/>
    <lineage>
        <taxon>Bacteria</taxon>
        <taxon>Bacillati</taxon>
        <taxon>Actinomycetota</taxon>
        <taxon>Actinomycetes</taxon>
        <taxon>Catenulisporales</taxon>
        <taxon>Catenulisporaceae</taxon>
        <taxon>Catenulispora</taxon>
    </lineage>
</organism>
<evidence type="ECO:0000313" key="1">
    <source>
        <dbReference type="EMBL" id="ACU74826.1"/>
    </source>
</evidence>
<dbReference type="HOGENOM" id="CLU_939812_0_0_11"/>
<dbReference type="OrthoDB" id="4325998at2"/>
<name>C7QF68_CATAD</name>
<dbReference type="InParanoid" id="C7QF68"/>
<dbReference type="KEGG" id="cai:Caci_5968"/>
<keyword evidence="2" id="KW-1185">Reference proteome</keyword>
<evidence type="ECO:0000313" key="2">
    <source>
        <dbReference type="Proteomes" id="UP000000851"/>
    </source>
</evidence>
<dbReference type="EMBL" id="CP001700">
    <property type="protein sequence ID" value="ACU74826.1"/>
    <property type="molecule type" value="Genomic_DNA"/>
</dbReference>
<dbReference type="RefSeq" id="WP_015794555.1">
    <property type="nucleotide sequence ID" value="NC_013131.1"/>
</dbReference>
<dbReference type="Proteomes" id="UP000000851">
    <property type="component" value="Chromosome"/>
</dbReference>
<proteinExistence type="predicted"/>
<sequence length="287" mass="31225">MSWYPEPDETLIHRGRATFATGRAAKVAGMRWFRDESGRDIAADLPGWPEAPAYTPNSDAAARTNKAVWGIGKAVVVVAALAVNAVSNANPDVDLGDGARPTDPAREVEDFPVLVAAPGTVARTLPYQLDPDRRDKLFTTELAVTDRRLVILGIDNGPGLKPTQVLWEAPREVLGSVVKHAYAGGGADVSLMFSDGSWARLRLESTAVAIQLVHELCPPKRVEMTELALKKLKSRAEPTKLEHTWEAVSQDDGSVLAQRVMRLEGRELRGKNYQVTKWIETDAAGEA</sequence>
<accession>C7QF68</accession>
<dbReference type="AlphaFoldDB" id="C7QF68"/>
<reference evidence="1 2" key="1">
    <citation type="journal article" date="2009" name="Stand. Genomic Sci.">
        <title>Complete genome sequence of Catenulispora acidiphila type strain (ID 139908).</title>
        <authorList>
            <person name="Copeland A."/>
            <person name="Lapidus A."/>
            <person name="Glavina Del Rio T."/>
            <person name="Nolan M."/>
            <person name="Lucas S."/>
            <person name="Chen F."/>
            <person name="Tice H."/>
            <person name="Cheng J.F."/>
            <person name="Bruce D."/>
            <person name="Goodwin L."/>
            <person name="Pitluck S."/>
            <person name="Mikhailova N."/>
            <person name="Pati A."/>
            <person name="Ivanova N."/>
            <person name="Mavromatis K."/>
            <person name="Chen A."/>
            <person name="Palaniappan K."/>
            <person name="Chain P."/>
            <person name="Land M."/>
            <person name="Hauser L."/>
            <person name="Chang Y.J."/>
            <person name="Jeffries C.D."/>
            <person name="Chertkov O."/>
            <person name="Brettin T."/>
            <person name="Detter J.C."/>
            <person name="Han C."/>
            <person name="Ali Z."/>
            <person name="Tindall B.J."/>
            <person name="Goker M."/>
            <person name="Bristow J."/>
            <person name="Eisen J.A."/>
            <person name="Markowitz V."/>
            <person name="Hugenholtz P."/>
            <person name="Kyrpides N.C."/>
            <person name="Klenk H.P."/>
        </authorList>
    </citation>
    <scope>NUCLEOTIDE SEQUENCE [LARGE SCALE GENOMIC DNA]</scope>
    <source>
        <strain evidence="2">DSM 44928 / JCM 14897 / NBRC 102108 / NRRL B-24433 / ID139908</strain>
    </source>
</reference>
<protein>
    <submittedName>
        <fullName evidence="1">Uncharacterized protein</fullName>
    </submittedName>
</protein>
<gene>
    <name evidence="1" type="ordered locus">Caci_5968</name>
</gene>